<organism evidence="1 2">
    <name type="scientific">Oceanobacillus picturae</name>
    <dbReference type="NCBI Taxonomy" id="171693"/>
    <lineage>
        <taxon>Bacteria</taxon>
        <taxon>Bacillati</taxon>
        <taxon>Bacillota</taxon>
        <taxon>Bacilli</taxon>
        <taxon>Bacillales</taxon>
        <taxon>Bacillaceae</taxon>
        <taxon>Oceanobacillus</taxon>
    </lineage>
</organism>
<reference evidence="2" key="1">
    <citation type="submission" date="2015-07" db="EMBL/GenBank/DDBJ databases">
        <title>Draft Genome Sequence of Oceanobacillus picturae Heshi-B3 that Was Isolated from Fermented Rice Bran with Aging Salted Mackerel, Which Was Named Heshiko as Traditional Fermented Seafood in Japan.</title>
        <authorList>
            <person name="Akuzawa S."/>
            <person name="Nakagawa J."/>
            <person name="Kanekatsu T."/>
            <person name="Kanesaki Y."/>
            <person name="Suzuki T."/>
        </authorList>
    </citation>
    <scope>NUCLEOTIDE SEQUENCE [LARGE SCALE GENOMIC DNA]</scope>
    <source>
        <strain evidence="2">Heshi-B3</strain>
    </source>
</reference>
<proteinExistence type="predicted"/>
<evidence type="ECO:0000313" key="1">
    <source>
        <dbReference type="EMBL" id="GAQ19574.1"/>
    </source>
</evidence>
<gene>
    <name evidence="1" type="ORF">OPHB3_3546</name>
</gene>
<protein>
    <submittedName>
        <fullName evidence="1">Pantetheinase-like</fullName>
    </submittedName>
</protein>
<comment type="caution">
    <text evidence="1">The sequence shown here is derived from an EMBL/GenBank/DDBJ whole genome shotgun (WGS) entry which is preliminary data.</text>
</comment>
<dbReference type="Proteomes" id="UP000052946">
    <property type="component" value="Unassembled WGS sequence"/>
</dbReference>
<reference evidence="1 2" key="2">
    <citation type="journal article" date="2016" name="Genome Announc.">
        <title>Draft Genome Sequence of Oceanobacillus picturae Heshi-B3, Isolated from Fermented Rice Bran in a Traditional Japanese Seafood Dish.</title>
        <authorList>
            <person name="Akuzawa S."/>
            <person name="Nagaoka J."/>
            <person name="Kanekatsu M."/>
            <person name="Kanesaki Y."/>
            <person name="Suzuki T."/>
        </authorList>
    </citation>
    <scope>NUCLEOTIDE SEQUENCE [LARGE SCALE GENOMIC DNA]</scope>
    <source>
        <strain evidence="1 2">Heshi-B3</strain>
    </source>
</reference>
<sequence>MCTITNNNKHDQLSEQEANTETTVNIGNFISSTNSSVTISNSSFNGIPSGEFKITPDGKIIGDINKDLLAQTFITEHGYWVFKDSKKRVDKYLELCIKEIRSFYKRFYKLLED</sequence>
<dbReference type="EMBL" id="BBXV01000050">
    <property type="protein sequence ID" value="GAQ19574.1"/>
    <property type="molecule type" value="Genomic_DNA"/>
</dbReference>
<accession>A0A0U9HIH0</accession>
<name>A0A0U9HIH0_9BACI</name>
<evidence type="ECO:0000313" key="2">
    <source>
        <dbReference type="Proteomes" id="UP000052946"/>
    </source>
</evidence>
<dbReference type="AlphaFoldDB" id="A0A0U9HIH0"/>